<comment type="caution">
    <text evidence="2">The sequence shown here is derived from an EMBL/GenBank/DDBJ whole genome shotgun (WGS) entry which is preliminary data.</text>
</comment>
<dbReference type="AlphaFoldDB" id="A0A0E2H319"/>
<accession>A0A0E2H319</accession>
<dbReference type="PATRIC" id="fig|999408.3.peg.5385"/>
<evidence type="ECO:0000313" key="2">
    <source>
        <dbReference type="EMBL" id="ENZ08309.1"/>
    </source>
</evidence>
<dbReference type="Pfam" id="PF12571">
    <property type="entry name" value="Phage_tail_fib"/>
    <property type="match status" value="1"/>
</dbReference>
<protein>
    <recommendedName>
        <fullName evidence="1">Phage tail fibre protein N-terminal domain-containing protein</fullName>
    </recommendedName>
</protein>
<name>A0A0E2H319_9FIRM</name>
<evidence type="ECO:0000313" key="3">
    <source>
        <dbReference type="Proteomes" id="UP000013085"/>
    </source>
</evidence>
<gene>
    <name evidence="2" type="ORF">HMPREF1090_05000</name>
</gene>
<proteinExistence type="predicted"/>
<dbReference type="HOGENOM" id="CLU_159118_0_0_9"/>
<dbReference type="Proteomes" id="UP000013085">
    <property type="component" value="Unassembled WGS sequence"/>
</dbReference>
<evidence type="ECO:0000259" key="1">
    <source>
        <dbReference type="Pfam" id="PF12571"/>
    </source>
</evidence>
<dbReference type="RefSeq" id="WP_002572704.1">
    <property type="nucleotide sequence ID" value="NZ_KB850991.1"/>
</dbReference>
<feature type="domain" description="Phage tail fibre protein N-terminal" evidence="1">
    <location>
        <begin position="4"/>
        <end position="111"/>
    </location>
</feature>
<organism evidence="2 3">
    <name type="scientific">[Clostridium] clostridioforme 90A8</name>
    <dbReference type="NCBI Taxonomy" id="999408"/>
    <lineage>
        <taxon>Bacteria</taxon>
        <taxon>Bacillati</taxon>
        <taxon>Bacillota</taxon>
        <taxon>Clostridia</taxon>
        <taxon>Lachnospirales</taxon>
        <taxon>Lachnospiraceae</taxon>
        <taxon>Enterocloster</taxon>
    </lineage>
</organism>
<reference evidence="2 3" key="1">
    <citation type="submission" date="2013-01" db="EMBL/GenBank/DDBJ databases">
        <title>The Genome Sequence of Clostridium clostridioforme 90A8.</title>
        <authorList>
            <consortium name="The Broad Institute Genome Sequencing Platform"/>
            <person name="Earl A."/>
            <person name="Ward D."/>
            <person name="Feldgarden M."/>
            <person name="Gevers D."/>
            <person name="Courvalin P."/>
            <person name="Lambert T."/>
            <person name="Walker B."/>
            <person name="Young S.K."/>
            <person name="Zeng Q."/>
            <person name="Gargeya S."/>
            <person name="Fitzgerald M."/>
            <person name="Haas B."/>
            <person name="Abouelleil A."/>
            <person name="Alvarado L."/>
            <person name="Arachchi H.M."/>
            <person name="Berlin A.M."/>
            <person name="Chapman S.B."/>
            <person name="Dewar J."/>
            <person name="Goldberg J."/>
            <person name="Griggs A."/>
            <person name="Gujja S."/>
            <person name="Hansen M."/>
            <person name="Howarth C."/>
            <person name="Imamovic A."/>
            <person name="Larimer J."/>
            <person name="McCowan C."/>
            <person name="Murphy C."/>
            <person name="Neiman D."/>
            <person name="Pearson M."/>
            <person name="Priest M."/>
            <person name="Roberts A."/>
            <person name="Saif S."/>
            <person name="Shea T."/>
            <person name="Sisk P."/>
            <person name="Sykes S."/>
            <person name="Wortman J."/>
            <person name="Nusbaum C."/>
            <person name="Birren B."/>
        </authorList>
    </citation>
    <scope>NUCLEOTIDE SEQUENCE [LARGE SCALE GENOMIC DNA]</scope>
    <source>
        <strain evidence="2 3">90A8</strain>
    </source>
</reference>
<sequence length="121" mass="13347">MASTTTITKLSKNKILKARAGIKALPAVTQMAFGNGADGTPSENDNTLKNELLRKDLSSIEQVTDTNFRYICTLSREELANTAINEMALCDAEGDLVMIRTCSDKNKDDDEEMTFAFDDIF</sequence>
<dbReference type="EMBL" id="AGYR01000063">
    <property type="protein sequence ID" value="ENZ08309.1"/>
    <property type="molecule type" value="Genomic_DNA"/>
</dbReference>
<dbReference type="InterPro" id="IPR022225">
    <property type="entry name" value="Phage_tail_fibre_N"/>
</dbReference>